<dbReference type="PROSITE" id="PS50011">
    <property type="entry name" value="PROTEIN_KINASE_DOM"/>
    <property type="match status" value="1"/>
</dbReference>
<evidence type="ECO:0000256" key="7">
    <source>
        <dbReference type="SAM" id="Phobius"/>
    </source>
</evidence>
<evidence type="ECO:0000313" key="9">
    <source>
        <dbReference type="EMBL" id="KAA2258868.1"/>
    </source>
</evidence>
<protein>
    <recommendedName>
        <fullName evidence="1">non-specific serine/threonine protein kinase</fullName>
        <ecNumber evidence="1">2.7.11.1</ecNumber>
    </recommendedName>
</protein>
<dbReference type="InterPro" id="IPR011009">
    <property type="entry name" value="Kinase-like_dom_sf"/>
</dbReference>
<evidence type="ECO:0000256" key="2">
    <source>
        <dbReference type="ARBA" id="ARBA00022527"/>
    </source>
</evidence>
<dbReference type="SMART" id="SM00220">
    <property type="entry name" value="S_TKc"/>
    <property type="match status" value="1"/>
</dbReference>
<evidence type="ECO:0000256" key="6">
    <source>
        <dbReference type="ARBA" id="ARBA00022840"/>
    </source>
</evidence>
<keyword evidence="4" id="KW-0547">Nucleotide-binding</keyword>
<dbReference type="EC" id="2.7.11.1" evidence="1"/>
<dbReference type="InterPro" id="IPR008271">
    <property type="entry name" value="Ser/Thr_kinase_AS"/>
</dbReference>
<feature type="transmembrane region" description="Helical" evidence="7">
    <location>
        <begin position="285"/>
        <end position="306"/>
    </location>
</feature>
<evidence type="ECO:0000256" key="4">
    <source>
        <dbReference type="ARBA" id="ARBA00022741"/>
    </source>
</evidence>
<reference evidence="9 10" key="1">
    <citation type="submission" date="2019-09" db="EMBL/GenBank/DDBJ databases">
        <title>Goodfellowia gen. nov., a new genus of the Pseudonocardineae related to Actinoalloteichus, containing Goodfellowia coeruleoviolacea gen. nov., comb. nov. gen. nov., comb. nov.</title>
        <authorList>
            <person name="Labeda D."/>
        </authorList>
    </citation>
    <scope>NUCLEOTIDE SEQUENCE [LARGE SCALE GENOMIC DNA]</scope>
    <source>
        <strain evidence="9 10">AN110305</strain>
    </source>
</reference>
<dbReference type="EMBL" id="VUOB01000041">
    <property type="protein sequence ID" value="KAA2258868.1"/>
    <property type="molecule type" value="Genomic_DNA"/>
</dbReference>
<name>A0A5B2X660_9PSEU</name>
<dbReference type="SUPFAM" id="SSF56112">
    <property type="entry name" value="Protein kinase-like (PK-like)"/>
    <property type="match status" value="1"/>
</dbReference>
<evidence type="ECO:0000256" key="1">
    <source>
        <dbReference type="ARBA" id="ARBA00012513"/>
    </source>
</evidence>
<keyword evidence="5 9" id="KW-0418">Kinase</keyword>
<keyword evidence="6" id="KW-0067">ATP-binding</keyword>
<feature type="domain" description="Protein kinase" evidence="8">
    <location>
        <begin position="1"/>
        <end position="244"/>
    </location>
</feature>
<evidence type="ECO:0000313" key="10">
    <source>
        <dbReference type="Proteomes" id="UP000323454"/>
    </source>
</evidence>
<keyword evidence="3" id="KW-0808">Transferase</keyword>
<dbReference type="CDD" id="cd14014">
    <property type="entry name" value="STKc_PknB_like"/>
    <property type="match status" value="1"/>
</dbReference>
<keyword evidence="7" id="KW-0472">Membrane</keyword>
<keyword evidence="10" id="KW-1185">Reference proteome</keyword>
<reference evidence="9 10" key="2">
    <citation type="submission" date="2019-09" db="EMBL/GenBank/DDBJ databases">
        <authorList>
            <person name="Jin C."/>
        </authorList>
    </citation>
    <scope>NUCLEOTIDE SEQUENCE [LARGE SCALE GENOMIC DNA]</scope>
    <source>
        <strain evidence="9 10">AN110305</strain>
    </source>
</reference>
<evidence type="ECO:0000259" key="8">
    <source>
        <dbReference type="PROSITE" id="PS50011"/>
    </source>
</evidence>
<dbReference type="OrthoDB" id="3679634at2"/>
<dbReference type="Proteomes" id="UP000323454">
    <property type="component" value="Unassembled WGS sequence"/>
</dbReference>
<dbReference type="AlphaFoldDB" id="A0A5B2X660"/>
<dbReference type="InterPro" id="IPR000719">
    <property type="entry name" value="Prot_kinase_dom"/>
</dbReference>
<organism evidence="9 10">
    <name type="scientific">Solihabitans fulvus</name>
    <dbReference type="NCBI Taxonomy" id="1892852"/>
    <lineage>
        <taxon>Bacteria</taxon>
        <taxon>Bacillati</taxon>
        <taxon>Actinomycetota</taxon>
        <taxon>Actinomycetes</taxon>
        <taxon>Pseudonocardiales</taxon>
        <taxon>Pseudonocardiaceae</taxon>
        <taxon>Solihabitans</taxon>
    </lineage>
</organism>
<sequence length="463" mass="49702">MGVVWRAEDQVIGRQVAIKELRLPADVPPEERAVFEQRVLREARTAGRLNDPAVVTVFDVVAEDGTSYIVMELVEAPTLSDEVTRRGPLPPERVAAIAGQLLSALEAAHTAGVVHRDVKPGNIMVLPNGRVKLADFGIAQAVDDPRLTTSGTLIGSPAFMAPERVHGHEAGPPSDLWALGATLFFAVEGFIPFERSSTAATLHAIINEVPFLTRCQGPLASAISGLLIASPAARLSTAQVRALLDQVAPSAAGVTAPIAPPTARYPYPQATVQVRPPAPARRRRWGVTIPVTLVLVAALLTAGVLADRYVLNRPDTPVSAMQPTWTYGEGGQLPAFGLSKSYCANGRLEQGHRYASSGTVSCKEPHDIEVFGASETFDSAPKLAYPGLAPLSRYAEGWCSLVFSSDQITMADKDTALHYVAIVPTDKAWQSPGEDKIGARDVYCVLWRKDFSQLTNPVLKERE</sequence>
<dbReference type="GO" id="GO:0005524">
    <property type="term" value="F:ATP binding"/>
    <property type="evidence" value="ECO:0007669"/>
    <property type="project" value="UniProtKB-KW"/>
</dbReference>
<gene>
    <name evidence="9" type="ORF">F0L68_22475</name>
</gene>
<dbReference type="Pfam" id="PF00069">
    <property type="entry name" value="Pkinase"/>
    <property type="match status" value="1"/>
</dbReference>
<dbReference type="Gene3D" id="1.10.510.10">
    <property type="entry name" value="Transferase(Phosphotransferase) domain 1"/>
    <property type="match status" value="1"/>
</dbReference>
<evidence type="ECO:0000256" key="3">
    <source>
        <dbReference type="ARBA" id="ARBA00022679"/>
    </source>
</evidence>
<comment type="caution">
    <text evidence="9">The sequence shown here is derived from an EMBL/GenBank/DDBJ whole genome shotgun (WGS) entry which is preliminary data.</text>
</comment>
<dbReference type="PROSITE" id="PS00108">
    <property type="entry name" value="PROTEIN_KINASE_ST"/>
    <property type="match status" value="1"/>
</dbReference>
<dbReference type="PANTHER" id="PTHR43289:SF6">
    <property type="entry name" value="SERINE_THREONINE-PROTEIN KINASE NEKL-3"/>
    <property type="match status" value="1"/>
</dbReference>
<accession>A0A5B2X660</accession>
<dbReference type="PANTHER" id="PTHR43289">
    <property type="entry name" value="MITOGEN-ACTIVATED PROTEIN KINASE KINASE KINASE 20-RELATED"/>
    <property type="match status" value="1"/>
</dbReference>
<keyword evidence="2 9" id="KW-0723">Serine/threonine-protein kinase</keyword>
<dbReference type="GO" id="GO:0004674">
    <property type="term" value="F:protein serine/threonine kinase activity"/>
    <property type="evidence" value="ECO:0007669"/>
    <property type="project" value="UniProtKB-KW"/>
</dbReference>
<keyword evidence="7" id="KW-0812">Transmembrane</keyword>
<proteinExistence type="predicted"/>
<keyword evidence="7" id="KW-1133">Transmembrane helix</keyword>
<dbReference type="Gene3D" id="3.30.200.20">
    <property type="entry name" value="Phosphorylase Kinase, domain 1"/>
    <property type="match status" value="1"/>
</dbReference>
<evidence type="ECO:0000256" key="5">
    <source>
        <dbReference type="ARBA" id="ARBA00022777"/>
    </source>
</evidence>